<sequence>MELIYWWLIPLGVLAIGTALWALRRGKSKVHGRAVAHTTRLTNLPEYRAALQRHRRLMTWCVVTAAVLLLAALAAAARPVSTAVITPEQHSRDIMLCLDTSASMASADAAITAVFEELVAGFDGERIGLMMFDSSAAHVFPLTDDYELVQDQLARARQAFDGNLDDPSFFAGTGVGAGSSLVGDGLAACSQGFPGPDDGTRSRSVVFATDNFVAGSPIFTLAQAAQLAGEKGARVYALNPADFDFGDTAGQPGAELRGAAESTGGAYYPLDSAGTVAGIVAAVQQTEAAKIQGAPVRVVSDAAAIPLGVALVAVLALVLLLWRVER</sequence>
<dbReference type="OrthoDB" id="4623238at2"/>
<proteinExistence type="predicted"/>
<dbReference type="InterPro" id="IPR002035">
    <property type="entry name" value="VWF_A"/>
</dbReference>
<dbReference type="AlphaFoldDB" id="A0A3P5XRV2"/>
<gene>
    <name evidence="3" type="ORF">PSET11_03222</name>
</gene>
<keyword evidence="1" id="KW-1133">Transmembrane helix</keyword>
<dbReference type="Proteomes" id="UP000280861">
    <property type="component" value="Unassembled WGS sequence"/>
</dbReference>
<dbReference type="InterPro" id="IPR036465">
    <property type="entry name" value="vWFA_dom_sf"/>
</dbReference>
<dbReference type="Gene3D" id="3.40.50.410">
    <property type="entry name" value="von Willebrand factor, type A domain"/>
    <property type="match status" value="1"/>
</dbReference>
<keyword evidence="4" id="KW-1185">Reference proteome</keyword>
<feature type="domain" description="VWFA" evidence="2">
    <location>
        <begin position="93"/>
        <end position="283"/>
    </location>
</feature>
<keyword evidence="1" id="KW-0812">Transmembrane</keyword>
<protein>
    <submittedName>
        <fullName evidence="3">VWA domain containing CoxE-like protein</fullName>
    </submittedName>
</protein>
<keyword evidence="1" id="KW-0472">Membrane</keyword>
<dbReference type="PROSITE" id="PS50234">
    <property type="entry name" value="VWFA"/>
    <property type="match status" value="1"/>
</dbReference>
<organism evidence="3 4">
    <name type="scientific">Arthrobacter ulcerisalmonis</name>
    <dbReference type="NCBI Taxonomy" id="2483813"/>
    <lineage>
        <taxon>Bacteria</taxon>
        <taxon>Bacillati</taxon>
        <taxon>Actinomycetota</taxon>
        <taxon>Actinomycetes</taxon>
        <taxon>Micrococcales</taxon>
        <taxon>Micrococcaceae</taxon>
        <taxon>Arthrobacter</taxon>
    </lineage>
</organism>
<evidence type="ECO:0000256" key="1">
    <source>
        <dbReference type="SAM" id="Phobius"/>
    </source>
</evidence>
<feature type="transmembrane region" description="Helical" evidence="1">
    <location>
        <begin position="303"/>
        <end position="322"/>
    </location>
</feature>
<reference evidence="3 4" key="1">
    <citation type="submission" date="2018-11" db="EMBL/GenBank/DDBJ databases">
        <authorList>
            <person name="Criscuolo A."/>
        </authorList>
    </citation>
    <scope>NUCLEOTIDE SEQUENCE [LARGE SCALE GENOMIC DNA]</scope>
    <source>
        <strain evidence="3">AT11b</strain>
    </source>
</reference>
<accession>A0A3P5XRV2</accession>
<name>A0A3P5XRV2_9MICC</name>
<dbReference type="Pfam" id="PF13519">
    <property type="entry name" value="VWA_2"/>
    <property type="match status" value="1"/>
</dbReference>
<feature type="transmembrane region" description="Helical" evidence="1">
    <location>
        <begin position="57"/>
        <end position="77"/>
    </location>
</feature>
<evidence type="ECO:0000259" key="2">
    <source>
        <dbReference type="PROSITE" id="PS50234"/>
    </source>
</evidence>
<dbReference type="SUPFAM" id="SSF53300">
    <property type="entry name" value="vWA-like"/>
    <property type="match status" value="1"/>
</dbReference>
<evidence type="ECO:0000313" key="3">
    <source>
        <dbReference type="EMBL" id="VDC33095.1"/>
    </source>
</evidence>
<feature type="transmembrane region" description="Helical" evidence="1">
    <location>
        <begin position="6"/>
        <end position="23"/>
    </location>
</feature>
<dbReference type="SMART" id="SM00327">
    <property type="entry name" value="VWA"/>
    <property type="match status" value="1"/>
</dbReference>
<dbReference type="RefSeq" id="WP_124093298.1">
    <property type="nucleotide sequence ID" value="NZ_CBCRYA010000026.1"/>
</dbReference>
<dbReference type="EMBL" id="UXAU01000042">
    <property type="protein sequence ID" value="VDC33095.1"/>
    <property type="molecule type" value="Genomic_DNA"/>
</dbReference>
<evidence type="ECO:0000313" key="4">
    <source>
        <dbReference type="Proteomes" id="UP000280861"/>
    </source>
</evidence>